<keyword evidence="2" id="KW-1185">Reference proteome</keyword>
<sequence length="53" mass="5736">MILILCAAMAAPFGLIWLNARQIWTDLVVVYPPQAAICKGAPGSEWYDAVLSS</sequence>
<gene>
    <name evidence="1" type="ORF">GCM10009097_03940</name>
</gene>
<name>A0ABN1B6W7_9BURK</name>
<dbReference type="EMBL" id="BAAAEN010000001">
    <property type="protein sequence ID" value="GAA0491488.1"/>
    <property type="molecule type" value="Genomic_DNA"/>
</dbReference>
<proteinExistence type="predicted"/>
<dbReference type="Proteomes" id="UP001501706">
    <property type="component" value="Unassembled WGS sequence"/>
</dbReference>
<evidence type="ECO:0000313" key="2">
    <source>
        <dbReference type="Proteomes" id="UP001501706"/>
    </source>
</evidence>
<organism evidence="1 2">
    <name type="scientific">Pigmentiphaga daeguensis</name>
    <dbReference type="NCBI Taxonomy" id="414049"/>
    <lineage>
        <taxon>Bacteria</taxon>
        <taxon>Pseudomonadati</taxon>
        <taxon>Pseudomonadota</taxon>
        <taxon>Betaproteobacteria</taxon>
        <taxon>Burkholderiales</taxon>
        <taxon>Alcaligenaceae</taxon>
        <taxon>Pigmentiphaga</taxon>
    </lineage>
</organism>
<accession>A0ABN1B6W7</accession>
<comment type="caution">
    <text evidence="1">The sequence shown here is derived from an EMBL/GenBank/DDBJ whole genome shotgun (WGS) entry which is preliminary data.</text>
</comment>
<reference evidence="1 2" key="1">
    <citation type="journal article" date="2019" name="Int. J. Syst. Evol. Microbiol.">
        <title>The Global Catalogue of Microorganisms (GCM) 10K type strain sequencing project: providing services to taxonomists for standard genome sequencing and annotation.</title>
        <authorList>
            <consortium name="The Broad Institute Genomics Platform"/>
            <consortium name="The Broad Institute Genome Sequencing Center for Infectious Disease"/>
            <person name="Wu L."/>
            <person name="Ma J."/>
        </authorList>
    </citation>
    <scope>NUCLEOTIDE SEQUENCE [LARGE SCALE GENOMIC DNA]</scope>
    <source>
        <strain evidence="1 2">JCM 14330</strain>
    </source>
</reference>
<evidence type="ECO:0000313" key="1">
    <source>
        <dbReference type="EMBL" id="GAA0491488.1"/>
    </source>
</evidence>
<protein>
    <submittedName>
        <fullName evidence="1">Uncharacterized protein</fullName>
    </submittedName>
</protein>